<evidence type="ECO:0000313" key="3">
    <source>
        <dbReference type="Proteomes" id="UP000772186"/>
    </source>
</evidence>
<organism evidence="2 3">
    <name type="scientific">Mycoplasma tauri</name>
    <dbReference type="NCBI Taxonomy" id="547987"/>
    <lineage>
        <taxon>Bacteria</taxon>
        <taxon>Bacillati</taxon>
        <taxon>Mycoplasmatota</taxon>
        <taxon>Mollicutes</taxon>
        <taxon>Mycoplasmataceae</taxon>
        <taxon>Mycoplasma</taxon>
    </lineage>
</organism>
<proteinExistence type="predicted"/>
<reference evidence="2 3" key="1">
    <citation type="submission" date="2021-09" db="EMBL/GenBank/DDBJ databases">
        <title>WGS of Mycoplasma sp. Zaradi2 strains.</title>
        <authorList>
            <person name="Spergser J."/>
        </authorList>
    </citation>
    <scope>NUCLEOTIDE SEQUENCE [LARGE SCALE GENOMIC DNA]</scope>
    <source>
        <strain evidence="2 3">1331</strain>
    </source>
</reference>
<accession>A0A953T4V7</accession>
<protein>
    <submittedName>
        <fullName evidence="2">Uncharacterized protein</fullName>
    </submittedName>
</protein>
<feature type="signal peptide" evidence="1">
    <location>
        <begin position="1"/>
        <end position="26"/>
    </location>
</feature>
<name>A0A953T4V7_9MOLU</name>
<keyword evidence="1" id="KW-0732">Signal</keyword>
<comment type="caution">
    <text evidence="2">The sequence shown here is derived from an EMBL/GenBank/DDBJ whole genome shotgun (WGS) entry which is preliminary data.</text>
</comment>
<feature type="chain" id="PRO_5038135297" evidence="1">
    <location>
        <begin position="27"/>
        <end position="531"/>
    </location>
</feature>
<dbReference type="NCBIfam" id="NF045954">
    <property type="entry name" value="MAG1430_dom"/>
    <property type="match status" value="1"/>
</dbReference>
<evidence type="ECO:0000313" key="2">
    <source>
        <dbReference type="EMBL" id="MBZ4195390.1"/>
    </source>
</evidence>
<keyword evidence="3" id="KW-1185">Reference proteome</keyword>
<dbReference type="EMBL" id="JAIQBY010000009">
    <property type="protein sequence ID" value="MBZ4195390.1"/>
    <property type="molecule type" value="Genomic_DNA"/>
</dbReference>
<dbReference type="RefSeq" id="WP_223644566.1">
    <property type="nucleotide sequence ID" value="NZ_JAIQBY010000009.1"/>
</dbReference>
<gene>
    <name evidence="2" type="ORF">LAD73_01480</name>
</gene>
<dbReference type="Proteomes" id="UP000772186">
    <property type="component" value="Unassembled WGS sequence"/>
</dbReference>
<dbReference type="AlphaFoldDB" id="A0A953T4V7"/>
<evidence type="ECO:0000256" key="1">
    <source>
        <dbReference type="SAM" id="SignalP"/>
    </source>
</evidence>
<sequence>MKKSNKGLIISSVFLASSVVATVASAAVFISVKKKLNNPIDLAIENIKNFQLKIKPNDIENKDGFTREIYNPELPNAYKTSEHYASEYTYISFYGFKSGDTEPTLKKDINYWPSIEENDKNKNKTPFILFDKNFLTENKNKYNIYYHSYANDFTGTLYLRVYLEEKNDTNKDAKKYKPNLKFVDYKIDGFKKIELNQDGKIDNKIEEELIKSYAREKHNFRTNYTVRNKFIKNEINSLDAIMDLKNNDISKIPTSENKNSEKIKESHSKFNSYFFKSNISHKDGQLKFEIDIDRPIWIEKKDNPEEYTINYYLKVYIPNAQYSDDQNDEGKNLNSIRELKIDRLIKTSYKSRLSEMALLSKNIEIDTFNNDGSIKKEELLPSKLEYISNGYNASKKYKNVSNGYIDSLNLDIKKIGENTSEEEKNILLKTEKAFINQNEGYKLAYATVNDFPILKEIKFKSSDGTIIDFESYFKDKSNKELISKYSRTPFVKIDDKNGKAYIAYKIYHKDNPGNESSFVWIYELSGLKKQQ</sequence>